<reference evidence="9 10" key="1">
    <citation type="submission" date="2022-10" db="EMBL/GenBank/DDBJ databases">
        <title>Defluviimonas sp. nov., isolated from ocean surface water.</title>
        <authorList>
            <person name="He W."/>
            <person name="Wang L."/>
            <person name="Zhang D.-F."/>
        </authorList>
    </citation>
    <scope>NUCLEOTIDE SEQUENCE [LARGE SCALE GENOMIC DNA]</scope>
    <source>
        <strain evidence="9 10">WL0002</strain>
    </source>
</reference>
<dbReference type="PROSITE" id="PS50928">
    <property type="entry name" value="ABC_TM1"/>
    <property type="match status" value="1"/>
</dbReference>
<dbReference type="InterPro" id="IPR035906">
    <property type="entry name" value="MetI-like_sf"/>
</dbReference>
<dbReference type="SUPFAM" id="SSF161098">
    <property type="entry name" value="MetI-like"/>
    <property type="match status" value="1"/>
</dbReference>
<evidence type="ECO:0000313" key="10">
    <source>
        <dbReference type="Proteomes" id="UP001652542"/>
    </source>
</evidence>
<evidence type="ECO:0000256" key="6">
    <source>
        <dbReference type="ARBA" id="ARBA00023136"/>
    </source>
</evidence>
<keyword evidence="3" id="KW-1003">Cell membrane</keyword>
<dbReference type="Gene3D" id="1.10.3720.10">
    <property type="entry name" value="MetI-like"/>
    <property type="match status" value="1"/>
</dbReference>
<feature type="transmembrane region" description="Helical" evidence="7">
    <location>
        <begin position="97"/>
        <end position="117"/>
    </location>
</feature>
<keyword evidence="5 7" id="KW-1133">Transmembrane helix</keyword>
<evidence type="ECO:0000256" key="7">
    <source>
        <dbReference type="RuleBase" id="RU363032"/>
    </source>
</evidence>
<dbReference type="EMBL" id="JAOWKY010000004">
    <property type="protein sequence ID" value="MCV2870093.1"/>
    <property type="molecule type" value="Genomic_DNA"/>
</dbReference>
<keyword evidence="6 7" id="KW-0472">Membrane</keyword>
<keyword evidence="2 7" id="KW-0813">Transport</keyword>
<dbReference type="PANTHER" id="PTHR30193:SF18">
    <property type="entry name" value="OSMOPROTECTIVE COMPOUNDS UPTAKE PERMEASE PROTEIN GGTC"/>
    <property type="match status" value="1"/>
</dbReference>
<dbReference type="SUPFAM" id="SSF160964">
    <property type="entry name" value="MalF N-terminal region-like"/>
    <property type="match status" value="1"/>
</dbReference>
<feature type="transmembrane region" description="Helical" evidence="7">
    <location>
        <begin position="40"/>
        <end position="66"/>
    </location>
</feature>
<protein>
    <submittedName>
        <fullName evidence="9">Sugar ABC transporter permease</fullName>
    </submittedName>
</protein>
<name>A0ABT2ZGD1_9RHOB</name>
<evidence type="ECO:0000256" key="1">
    <source>
        <dbReference type="ARBA" id="ARBA00004651"/>
    </source>
</evidence>
<evidence type="ECO:0000256" key="2">
    <source>
        <dbReference type="ARBA" id="ARBA00022448"/>
    </source>
</evidence>
<dbReference type="PANTHER" id="PTHR30193">
    <property type="entry name" value="ABC TRANSPORTER PERMEASE PROTEIN"/>
    <property type="match status" value="1"/>
</dbReference>
<evidence type="ECO:0000256" key="4">
    <source>
        <dbReference type="ARBA" id="ARBA00022692"/>
    </source>
</evidence>
<dbReference type="InterPro" id="IPR000515">
    <property type="entry name" value="MetI-like"/>
</dbReference>
<comment type="caution">
    <text evidence="9">The sequence shown here is derived from an EMBL/GenBank/DDBJ whole genome shotgun (WGS) entry which is preliminary data.</text>
</comment>
<keyword evidence="4 7" id="KW-0812">Transmembrane</keyword>
<dbReference type="InterPro" id="IPR051393">
    <property type="entry name" value="ABC_transporter_permease"/>
</dbReference>
<comment type="similarity">
    <text evidence="7">Belongs to the binding-protein-dependent transport system permease family.</text>
</comment>
<organism evidence="9 10">
    <name type="scientific">Albidovulum marisflavi</name>
    <dbReference type="NCBI Taxonomy" id="2984159"/>
    <lineage>
        <taxon>Bacteria</taxon>
        <taxon>Pseudomonadati</taxon>
        <taxon>Pseudomonadota</taxon>
        <taxon>Alphaproteobacteria</taxon>
        <taxon>Rhodobacterales</taxon>
        <taxon>Paracoccaceae</taxon>
        <taxon>Albidovulum</taxon>
    </lineage>
</organism>
<dbReference type="RefSeq" id="WP_263735762.1">
    <property type="nucleotide sequence ID" value="NZ_JAOWKY010000004.1"/>
</dbReference>
<evidence type="ECO:0000256" key="5">
    <source>
        <dbReference type="ARBA" id="ARBA00022989"/>
    </source>
</evidence>
<accession>A0ABT2ZGD1</accession>
<proteinExistence type="inferred from homology"/>
<evidence type="ECO:0000259" key="8">
    <source>
        <dbReference type="PROSITE" id="PS50928"/>
    </source>
</evidence>
<comment type="subcellular location">
    <subcellularLocation>
        <location evidence="1 7">Cell membrane</location>
        <topology evidence="1 7">Multi-pass membrane protein</topology>
    </subcellularLocation>
</comment>
<dbReference type="Pfam" id="PF00528">
    <property type="entry name" value="BPD_transp_1"/>
    <property type="match status" value="1"/>
</dbReference>
<feature type="transmembrane region" description="Helical" evidence="7">
    <location>
        <begin position="186"/>
        <end position="208"/>
    </location>
</feature>
<keyword evidence="10" id="KW-1185">Reference proteome</keyword>
<gene>
    <name evidence="9" type="ORF">OEW28_15790</name>
</gene>
<feature type="transmembrane region" description="Helical" evidence="7">
    <location>
        <begin position="288"/>
        <end position="308"/>
    </location>
</feature>
<feature type="domain" description="ABC transmembrane type-1" evidence="8">
    <location>
        <begin position="93"/>
        <end position="307"/>
    </location>
</feature>
<evidence type="ECO:0000256" key="3">
    <source>
        <dbReference type="ARBA" id="ARBA00022475"/>
    </source>
</evidence>
<feature type="transmembrane region" description="Helical" evidence="7">
    <location>
        <begin position="229"/>
        <end position="254"/>
    </location>
</feature>
<feature type="transmembrane region" description="Helical" evidence="7">
    <location>
        <begin position="129"/>
        <end position="149"/>
    </location>
</feature>
<dbReference type="CDD" id="cd06261">
    <property type="entry name" value="TM_PBP2"/>
    <property type="match status" value="1"/>
</dbReference>
<dbReference type="Proteomes" id="UP001652542">
    <property type="component" value="Unassembled WGS sequence"/>
</dbReference>
<sequence length="319" mass="34610">MTGRLQAGMNLWLRRGLTPQGDVVPRTPPTPRTTAFMRPLLFLGPALMFLGIYQIYPVFASIWFAFHDQSGRSYVGGTNFQWLVLSAEFRAALVNTVLWLAVVPAASTVLGLLSASLTSQIGWGRIAKMLMVLPMALSSVGAASIWKFVYDFRGAGLEQIGLLNAIVVGLGGEPQAWMALPFWNSFLLMVIVIWMQTGFAMIVLSAALHAIPAAMIEAARIDGANGFQLFFWIIVPQMRGAIAVVFLAIFVITLKVFDVVLAMTNGQWNSKVLAHLMFDLMFRGGGDLGRGAAVALVILILVAPILTWKVANARAGKDG</sequence>
<evidence type="ECO:0000313" key="9">
    <source>
        <dbReference type="EMBL" id="MCV2870093.1"/>
    </source>
</evidence>